<dbReference type="Pfam" id="PF13419">
    <property type="entry name" value="HAD_2"/>
    <property type="match status" value="1"/>
</dbReference>
<sequence length="220" mass="24525">MRAIIFDLDGTLFQTEKIVIPAFQKAFIWLKEQGKYHGKIPTEEEILAVTGDTIDHLWDRLLPNADIQVKETMNKKALEIELELLNKGKGELYPGVIDTLNQLLKEGWNLFIASNGLGPYVKGVLHAKGIDSLFTEIYAAGEAGTKSKVDLVYKCIEAHQITKGYMVGDRSSDVEAGKKNQLCVIGCQYANFPQFGEVDELKDADIKIKSINELLKVITP</sequence>
<dbReference type="SUPFAM" id="SSF56784">
    <property type="entry name" value="HAD-like"/>
    <property type="match status" value="1"/>
</dbReference>
<reference evidence="1 2" key="2">
    <citation type="submission" date="2018-06" db="EMBL/GenBank/DDBJ databases">
        <authorList>
            <person name="Zhirakovskaya E."/>
        </authorList>
    </citation>
    <scope>NUCLEOTIDE SEQUENCE [LARGE SCALE GENOMIC DNA]</scope>
    <source>
        <strain evidence="1 2">FBKL4.011</strain>
    </source>
</reference>
<dbReference type="InterPro" id="IPR036412">
    <property type="entry name" value="HAD-like_sf"/>
</dbReference>
<evidence type="ECO:0000313" key="2">
    <source>
        <dbReference type="Proteomes" id="UP000251213"/>
    </source>
</evidence>
<dbReference type="SFLD" id="SFLDS00003">
    <property type="entry name" value="Haloacid_Dehalogenase"/>
    <property type="match status" value="1"/>
</dbReference>
<dbReference type="PANTHER" id="PTHR43434:SF1">
    <property type="entry name" value="PHOSPHOGLYCOLATE PHOSPHATASE"/>
    <property type="match status" value="1"/>
</dbReference>
<reference evidence="1 2" key="1">
    <citation type="submission" date="2018-06" db="EMBL/GenBank/DDBJ databases">
        <title>Thermoflavimicrobium daqus sp. nov., a thermophilic microbe isolated from Moutai-flavour Daqu.</title>
        <authorList>
            <person name="Wang X."/>
            <person name="Zhou H."/>
        </authorList>
    </citation>
    <scope>NUCLEOTIDE SEQUENCE [LARGE SCALE GENOMIC DNA]</scope>
    <source>
        <strain evidence="1 2">FBKL4.011</strain>
    </source>
</reference>
<dbReference type="GO" id="GO:0006281">
    <property type="term" value="P:DNA repair"/>
    <property type="evidence" value="ECO:0007669"/>
    <property type="project" value="TreeGrafter"/>
</dbReference>
<comment type="caution">
    <text evidence="1">The sequence shown here is derived from an EMBL/GenBank/DDBJ whole genome shotgun (WGS) entry which is preliminary data.</text>
</comment>
<dbReference type="EMBL" id="QJKK01000007">
    <property type="protein sequence ID" value="RAL23213.1"/>
    <property type="molecule type" value="Genomic_DNA"/>
</dbReference>
<dbReference type="InterPro" id="IPR023214">
    <property type="entry name" value="HAD_sf"/>
</dbReference>
<dbReference type="SFLD" id="SFLDG01129">
    <property type="entry name" value="C1.5:_HAD__Beta-PGM__Phosphata"/>
    <property type="match status" value="1"/>
</dbReference>
<dbReference type="GO" id="GO:0008967">
    <property type="term" value="F:phosphoglycolate phosphatase activity"/>
    <property type="evidence" value="ECO:0007669"/>
    <property type="project" value="TreeGrafter"/>
</dbReference>
<dbReference type="AlphaFoldDB" id="A0A364K319"/>
<accession>A0A364K319</accession>
<dbReference type="PANTHER" id="PTHR43434">
    <property type="entry name" value="PHOSPHOGLYCOLATE PHOSPHATASE"/>
    <property type="match status" value="1"/>
</dbReference>
<dbReference type="GO" id="GO:0005829">
    <property type="term" value="C:cytosol"/>
    <property type="evidence" value="ECO:0007669"/>
    <property type="project" value="TreeGrafter"/>
</dbReference>
<keyword evidence="2" id="KW-1185">Reference proteome</keyword>
<dbReference type="OrthoDB" id="9792518at2"/>
<dbReference type="RefSeq" id="WP_113659520.1">
    <property type="nucleotide sequence ID" value="NZ_KZ845669.1"/>
</dbReference>
<organism evidence="1 2">
    <name type="scientific">Thermoflavimicrobium daqui</name>
    <dbReference type="NCBI Taxonomy" id="2137476"/>
    <lineage>
        <taxon>Bacteria</taxon>
        <taxon>Bacillati</taxon>
        <taxon>Bacillota</taxon>
        <taxon>Bacilli</taxon>
        <taxon>Bacillales</taxon>
        <taxon>Thermoactinomycetaceae</taxon>
        <taxon>Thermoflavimicrobium</taxon>
    </lineage>
</organism>
<dbReference type="Gene3D" id="1.10.150.240">
    <property type="entry name" value="Putative phosphatase, domain 2"/>
    <property type="match status" value="1"/>
</dbReference>
<dbReference type="InterPro" id="IPR006439">
    <property type="entry name" value="HAD-SF_hydro_IA"/>
</dbReference>
<protein>
    <submittedName>
        <fullName evidence="1">Haloacid dehalogenase</fullName>
    </submittedName>
</protein>
<dbReference type="InterPro" id="IPR050155">
    <property type="entry name" value="HAD-like_hydrolase_sf"/>
</dbReference>
<gene>
    <name evidence="1" type="ORF">DL897_12675</name>
</gene>
<dbReference type="NCBIfam" id="TIGR01549">
    <property type="entry name" value="HAD-SF-IA-v1"/>
    <property type="match status" value="1"/>
</dbReference>
<dbReference type="Gene3D" id="3.40.50.1000">
    <property type="entry name" value="HAD superfamily/HAD-like"/>
    <property type="match status" value="1"/>
</dbReference>
<dbReference type="InterPro" id="IPR023198">
    <property type="entry name" value="PGP-like_dom2"/>
</dbReference>
<dbReference type="Proteomes" id="UP000251213">
    <property type="component" value="Unassembled WGS sequence"/>
</dbReference>
<dbReference type="InterPro" id="IPR041492">
    <property type="entry name" value="HAD_2"/>
</dbReference>
<name>A0A364K319_9BACL</name>
<proteinExistence type="predicted"/>
<evidence type="ECO:0000313" key="1">
    <source>
        <dbReference type="EMBL" id="RAL23213.1"/>
    </source>
</evidence>